<dbReference type="Gene3D" id="2.30.110.10">
    <property type="entry name" value="Electron Transport, Fmn-binding Protein, Chain A"/>
    <property type="match status" value="1"/>
</dbReference>
<sequence length="252" mass="27112">MYIRPAHAVLEPETLRSFIKSNPLGILTTAISHPDMPFLQSSHIPFLIDAPTSPSDPSDLGSLRGHIAAANPQAKALVAAARAAPGASPDAGTLAQEVLVLFTSPTQSYVTPSLYVQTKPATGKVVPTWDYMAVQAYGRVTVHHSAATEEGTRAWLQRAVCDLTEHAEREVARKEEGEAWEVADAPKAFVDVLKRAIVGVEIKLTRLEGRWKVGQELSEGDRQGVVDGMRALGTSVGEAMANVVEEKGKKDR</sequence>
<dbReference type="Proteomes" id="UP000053558">
    <property type="component" value="Unassembled WGS sequence"/>
</dbReference>
<organism evidence="1 2">
    <name type="scientific">Coniophora puteana (strain RWD-64-598)</name>
    <name type="common">Brown rot fungus</name>
    <dbReference type="NCBI Taxonomy" id="741705"/>
    <lineage>
        <taxon>Eukaryota</taxon>
        <taxon>Fungi</taxon>
        <taxon>Dikarya</taxon>
        <taxon>Basidiomycota</taxon>
        <taxon>Agaricomycotina</taxon>
        <taxon>Agaricomycetes</taxon>
        <taxon>Agaricomycetidae</taxon>
        <taxon>Boletales</taxon>
        <taxon>Coniophorineae</taxon>
        <taxon>Coniophoraceae</taxon>
        <taxon>Coniophora</taxon>
    </lineage>
</organism>
<comment type="caution">
    <text evidence="1">The sequence shown here is derived from an EMBL/GenBank/DDBJ whole genome shotgun (WGS) entry which is preliminary data.</text>
</comment>
<dbReference type="EMBL" id="JH711590">
    <property type="protein sequence ID" value="EIW74802.1"/>
    <property type="molecule type" value="Genomic_DNA"/>
</dbReference>
<dbReference type="PIRSF" id="PIRSF010372">
    <property type="entry name" value="PaiB"/>
    <property type="match status" value="1"/>
</dbReference>
<dbReference type="SUPFAM" id="SSF50475">
    <property type="entry name" value="FMN-binding split barrel"/>
    <property type="match status" value="1"/>
</dbReference>
<dbReference type="OMA" id="IYHDTKD"/>
<dbReference type="PANTHER" id="PTHR35802:SF1">
    <property type="entry name" value="PROTEASE SYNTHASE AND SPORULATION PROTEIN PAI 2"/>
    <property type="match status" value="1"/>
</dbReference>
<dbReference type="InterPro" id="IPR012349">
    <property type="entry name" value="Split_barrel_FMN-bd"/>
</dbReference>
<dbReference type="InterPro" id="IPR007396">
    <property type="entry name" value="TR_PAI2-type"/>
</dbReference>
<gene>
    <name evidence="1" type="ORF">CONPUDRAFT_132407</name>
</gene>
<dbReference type="Pfam" id="PF04299">
    <property type="entry name" value="FMN_bind_2"/>
    <property type="match status" value="1"/>
</dbReference>
<dbReference type="KEGG" id="cput:CONPUDRAFT_132407"/>
<dbReference type="GeneID" id="19200410"/>
<protein>
    <submittedName>
        <fullName evidence="1">Transcriptional regulator</fullName>
    </submittedName>
</protein>
<dbReference type="PANTHER" id="PTHR35802">
    <property type="entry name" value="PROTEASE SYNTHASE AND SPORULATION PROTEIN PAI 2"/>
    <property type="match status" value="1"/>
</dbReference>
<name>A0A5M3M5Z4_CONPW</name>
<accession>A0A5M3M5Z4</accession>
<reference evidence="2" key="1">
    <citation type="journal article" date="2012" name="Science">
        <title>The Paleozoic origin of enzymatic lignin decomposition reconstructed from 31 fungal genomes.</title>
        <authorList>
            <person name="Floudas D."/>
            <person name="Binder M."/>
            <person name="Riley R."/>
            <person name="Barry K."/>
            <person name="Blanchette R.A."/>
            <person name="Henrissat B."/>
            <person name="Martinez A.T."/>
            <person name="Otillar R."/>
            <person name="Spatafora J.W."/>
            <person name="Yadav J.S."/>
            <person name="Aerts A."/>
            <person name="Benoit I."/>
            <person name="Boyd A."/>
            <person name="Carlson A."/>
            <person name="Copeland A."/>
            <person name="Coutinho P.M."/>
            <person name="de Vries R.P."/>
            <person name="Ferreira P."/>
            <person name="Findley K."/>
            <person name="Foster B."/>
            <person name="Gaskell J."/>
            <person name="Glotzer D."/>
            <person name="Gorecki P."/>
            <person name="Heitman J."/>
            <person name="Hesse C."/>
            <person name="Hori C."/>
            <person name="Igarashi K."/>
            <person name="Jurgens J.A."/>
            <person name="Kallen N."/>
            <person name="Kersten P."/>
            <person name="Kohler A."/>
            <person name="Kuees U."/>
            <person name="Kumar T.K.A."/>
            <person name="Kuo A."/>
            <person name="LaButti K."/>
            <person name="Larrondo L.F."/>
            <person name="Lindquist E."/>
            <person name="Ling A."/>
            <person name="Lombard V."/>
            <person name="Lucas S."/>
            <person name="Lundell T."/>
            <person name="Martin R."/>
            <person name="McLaughlin D.J."/>
            <person name="Morgenstern I."/>
            <person name="Morin E."/>
            <person name="Murat C."/>
            <person name="Nagy L.G."/>
            <person name="Nolan M."/>
            <person name="Ohm R.A."/>
            <person name="Patyshakuliyeva A."/>
            <person name="Rokas A."/>
            <person name="Ruiz-Duenas F.J."/>
            <person name="Sabat G."/>
            <person name="Salamov A."/>
            <person name="Samejima M."/>
            <person name="Schmutz J."/>
            <person name="Slot J.C."/>
            <person name="St John F."/>
            <person name="Stenlid J."/>
            <person name="Sun H."/>
            <person name="Sun S."/>
            <person name="Syed K."/>
            <person name="Tsang A."/>
            <person name="Wiebenga A."/>
            <person name="Young D."/>
            <person name="Pisabarro A."/>
            <person name="Eastwood D.C."/>
            <person name="Martin F."/>
            <person name="Cullen D."/>
            <person name="Grigoriev I.V."/>
            <person name="Hibbett D.S."/>
        </authorList>
    </citation>
    <scope>NUCLEOTIDE SEQUENCE [LARGE SCALE GENOMIC DNA]</scope>
    <source>
        <strain evidence="2">RWD-64-598 SS2</strain>
    </source>
</reference>
<evidence type="ECO:0000313" key="2">
    <source>
        <dbReference type="Proteomes" id="UP000053558"/>
    </source>
</evidence>
<dbReference type="OrthoDB" id="2101473at2759"/>
<keyword evidence="2" id="KW-1185">Reference proteome</keyword>
<proteinExistence type="predicted"/>
<dbReference type="RefSeq" id="XP_007774879.1">
    <property type="nucleotide sequence ID" value="XM_007776689.1"/>
</dbReference>
<evidence type="ECO:0000313" key="1">
    <source>
        <dbReference type="EMBL" id="EIW74802.1"/>
    </source>
</evidence>
<dbReference type="AlphaFoldDB" id="A0A5M3M5Z4"/>